<name>A0A0S8GCG1_UNCW3</name>
<evidence type="ECO:0000259" key="2">
    <source>
        <dbReference type="PROSITE" id="PS51178"/>
    </source>
</evidence>
<keyword evidence="1" id="KW-0812">Transmembrane</keyword>
<keyword evidence="1" id="KW-1133">Transmembrane helix</keyword>
<reference evidence="3 4" key="1">
    <citation type="journal article" date="2015" name="Microbiome">
        <title>Genomic resolution of linkages in carbon, nitrogen, and sulfur cycling among widespread estuary sediment bacteria.</title>
        <authorList>
            <person name="Baker B.J."/>
            <person name="Lazar C.S."/>
            <person name="Teske A.P."/>
            <person name="Dick G.J."/>
        </authorList>
    </citation>
    <scope>NUCLEOTIDE SEQUENCE [LARGE SCALE GENOMIC DNA]</scope>
    <source>
        <strain evidence="3">SM23_60</strain>
    </source>
</reference>
<feature type="transmembrane region" description="Helical" evidence="1">
    <location>
        <begin position="6"/>
        <end position="31"/>
    </location>
</feature>
<dbReference type="InterPro" id="IPR005543">
    <property type="entry name" value="PASTA_dom"/>
</dbReference>
<feature type="domain" description="PASTA" evidence="2">
    <location>
        <begin position="35"/>
        <end position="101"/>
    </location>
</feature>
<dbReference type="Proteomes" id="UP000051096">
    <property type="component" value="Unassembled WGS sequence"/>
</dbReference>
<keyword evidence="1" id="KW-0472">Membrane</keyword>
<dbReference type="EMBL" id="LJUO01000111">
    <property type="protein sequence ID" value="KPK69819.1"/>
    <property type="molecule type" value="Genomic_DNA"/>
</dbReference>
<dbReference type="SMART" id="SM00740">
    <property type="entry name" value="PASTA"/>
    <property type="match status" value="3"/>
</dbReference>
<protein>
    <recommendedName>
        <fullName evidence="2">PASTA domain-containing protein</fullName>
    </recommendedName>
</protein>
<dbReference type="Gene3D" id="3.30.10.20">
    <property type="match status" value="3"/>
</dbReference>
<evidence type="ECO:0000313" key="4">
    <source>
        <dbReference type="Proteomes" id="UP000051096"/>
    </source>
</evidence>
<dbReference type="AlphaFoldDB" id="A0A0S8GCG1"/>
<feature type="domain" description="PASTA" evidence="2">
    <location>
        <begin position="102"/>
        <end position="169"/>
    </location>
</feature>
<comment type="caution">
    <text evidence="3">The sequence shown here is derived from an EMBL/GenBank/DDBJ whole genome shotgun (WGS) entry which is preliminary data.</text>
</comment>
<accession>A0A0S8GCG1</accession>
<dbReference type="CDD" id="cd06577">
    <property type="entry name" value="PASTA_pknB"/>
    <property type="match status" value="3"/>
</dbReference>
<dbReference type="PROSITE" id="PS51178">
    <property type="entry name" value="PASTA"/>
    <property type="match status" value="3"/>
</dbReference>
<evidence type="ECO:0000313" key="3">
    <source>
        <dbReference type="EMBL" id="KPK69819.1"/>
    </source>
</evidence>
<organism evidence="3 4">
    <name type="scientific">candidate division WOR_3 bacterium SM23_60</name>
    <dbReference type="NCBI Taxonomy" id="1703780"/>
    <lineage>
        <taxon>Bacteria</taxon>
        <taxon>Bacteria division WOR-3</taxon>
    </lineage>
</organism>
<dbReference type="Pfam" id="PF03793">
    <property type="entry name" value="PASTA"/>
    <property type="match status" value="3"/>
</dbReference>
<evidence type="ECO:0000256" key="1">
    <source>
        <dbReference type="SAM" id="Phobius"/>
    </source>
</evidence>
<gene>
    <name evidence="3" type="ORF">AMJ87_09860</name>
</gene>
<feature type="domain" description="PASTA" evidence="2">
    <location>
        <begin position="170"/>
        <end position="237"/>
    </location>
</feature>
<sequence>MYYNSGRIVLISFLVALFTSIIICGAFFFVLPRLQEDTVIPDLLGSTPEQARAIVEARGLLLIVGGEEENNQYTANLICRQTPLPGSIVNNKSSVTVFISQGSQYIAVPDLSGLGLSDATVKLSDLGLKIGEVKSEEHATIEADKIIKTIPEVGAQMKRDERITIVLSRGVETSEVPRCIGKSLSTAKRIIVDSGFAVGNVTWEVSTEINVGIIMRQSPRAGTMAKKGSNIDLVVATVLE</sequence>
<proteinExistence type="predicted"/>